<dbReference type="SUPFAM" id="SSF63825">
    <property type="entry name" value="YWTD domain"/>
    <property type="match status" value="1"/>
</dbReference>
<evidence type="ECO:0000313" key="2">
    <source>
        <dbReference type="EMBL" id="PCH60034.1"/>
    </source>
</evidence>
<organism evidence="2 3">
    <name type="scientific">SAR86 cluster bacterium</name>
    <dbReference type="NCBI Taxonomy" id="2030880"/>
    <lineage>
        <taxon>Bacteria</taxon>
        <taxon>Pseudomonadati</taxon>
        <taxon>Pseudomonadota</taxon>
        <taxon>Gammaproteobacteria</taxon>
        <taxon>SAR86 cluster</taxon>
    </lineage>
</organism>
<comment type="caution">
    <text evidence="2">The sequence shown here is derived from an EMBL/GenBank/DDBJ whole genome shotgun (WGS) entry which is preliminary data.</text>
</comment>
<dbReference type="PANTHER" id="PTHR35399:SF2">
    <property type="entry name" value="DUF839 DOMAIN-CONTAINING PROTEIN"/>
    <property type="match status" value="1"/>
</dbReference>
<evidence type="ECO:0000313" key="3">
    <source>
        <dbReference type="Proteomes" id="UP000218172"/>
    </source>
</evidence>
<dbReference type="Pfam" id="PF05787">
    <property type="entry name" value="PhoX"/>
    <property type="match status" value="2"/>
</dbReference>
<dbReference type="EMBL" id="NVQR01000101">
    <property type="protein sequence ID" value="PCH60034.1"/>
    <property type="molecule type" value="Genomic_DNA"/>
</dbReference>
<evidence type="ECO:0000256" key="1">
    <source>
        <dbReference type="SAM" id="SignalP"/>
    </source>
</evidence>
<keyword evidence="1" id="KW-0732">Signal</keyword>
<dbReference type="AlphaFoldDB" id="A0A2A4MJW2"/>
<protein>
    <submittedName>
        <fullName evidence="2">Translocation protein TolB</fullName>
    </submittedName>
</protein>
<reference evidence="3" key="1">
    <citation type="submission" date="2017-08" db="EMBL/GenBank/DDBJ databases">
        <title>A dynamic microbial community with high functional redundancy inhabits the cold, oxic subseafloor aquifer.</title>
        <authorList>
            <person name="Tully B.J."/>
            <person name="Wheat C.G."/>
            <person name="Glazer B.T."/>
            <person name="Huber J.A."/>
        </authorList>
    </citation>
    <scope>NUCLEOTIDE SEQUENCE [LARGE SCALE GENOMIC DNA]</scope>
</reference>
<dbReference type="PANTHER" id="PTHR35399">
    <property type="entry name" value="SLR8030 PROTEIN"/>
    <property type="match status" value="1"/>
</dbReference>
<sequence>MATQRVSRRTFLNGGVAGFAAFAVAALSPSKTSLAEHISAPQSVLNTLGALLPADNNGVMLPAGFQSKIVARSGQSPTANGSYAWHGAPDGGACFPTEEGGWVYVSNSELSNRAGGAGALRFSPTGEVVDAYPILQNSSNNCAGGATPWQTWLSCEESERGMVYECDPLGIKPPQLRAALGAFWHEAVAVHLASGYLYLTEDARDGGFYRFRPQNEASDLSAGILEIAAVKSKGGRNFIDWLTVPDPSAVVIPTRHQLDASSVFAGGEGISIFSDKAYFTTKRDNRVWCFDLISQELTVLYDIQTSANPLLSGVDNIVISPAGDVIVAEDRGNMQLVALTADHLVVPLIKVIGQDRSEITGPAFSPDFQRLYFSSQRGRGGSSSDGLTYEISAIGS</sequence>
<accession>A0A2A4MJW2</accession>
<dbReference type="Proteomes" id="UP000218172">
    <property type="component" value="Unassembled WGS sequence"/>
</dbReference>
<proteinExistence type="predicted"/>
<feature type="signal peptide" evidence="1">
    <location>
        <begin position="1"/>
        <end position="25"/>
    </location>
</feature>
<name>A0A2A4MJW2_9GAMM</name>
<dbReference type="InterPro" id="IPR006311">
    <property type="entry name" value="TAT_signal"/>
</dbReference>
<gene>
    <name evidence="2" type="ORF">COC19_06390</name>
</gene>
<dbReference type="InterPro" id="IPR008557">
    <property type="entry name" value="PhoX"/>
</dbReference>
<dbReference type="PROSITE" id="PS51318">
    <property type="entry name" value="TAT"/>
    <property type="match status" value="1"/>
</dbReference>
<feature type="chain" id="PRO_5012946616" evidence="1">
    <location>
        <begin position="26"/>
        <end position="396"/>
    </location>
</feature>